<organism evidence="1 2">
    <name type="scientific">Araneus ventricosus</name>
    <name type="common">Orbweaver spider</name>
    <name type="synonym">Epeira ventricosa</name>
    <dbReference type="NCBI Taxonomy" id="182803"/>
    <lineage>
        <taxon>Eukaryota</taxon>
        <taxon>Metazoa</taxon>
        <taxon>Ecdysozoa</taxon>
        <taxon>Arthropoda</taxon>
        <taxon>Chelicerata</taxon>
        <taxon>Arachnida</taxon>
        <taxon>Araneae</taxon>
        <taxon>Araneomorphae</taxon>
        <taxon>Entelegynae</taxon>
        <taxon>Araneoidea</taxon>
        <taxon>Araneidae</taxon>
        <taxon>Araneus</taxon>
    </lineage>
</organism>
<dbReference type="Proteomes" id="UP000499080">
    <property type="component" value="Unassembled WGS sequence"/>
</dbReference>
<dbReference type="AlphaFoldDB" id="A0A4Y2ENM0"/>
<keyword evidence="2" id="KW-1185">Reference proteome</keyword>
<evidence type="ECO:0000313" key="1">
    <source>
        <dbReference type="EMBL" id="GBM29424.1"/>
    </source>
</evidence>
<comment type="caution">
    <text evidence="1">The sequence shown here is derived from an EMBL/GenBank/DDBJ whole genome shotgun (WGS) entry which is preliminary data.</text>
</comment>
<protein>
    <submittedName>
        <fullName evidence="1">Uncharacterized protein</fullName>
    </submittedName>
</protein>
<gene>
    <name evidence="1" type="ORF">AVEN_143907_1</name>
</gene>
<name>A0A4Y2ENM0_ARAVE</name>
<reference evidence="1 2" key="1">
    <citation type="journal article" date="2019" name="Sci. Rep.">
        <title>Orb-weaving spider Araneus ventricosus genome elucidates the spidroin gene catalogue.</title>
        <authorList>
            <person name="Kono N."/>
            <person name="Nakamura H."/>
            <person name="Ohtoshi R."/>
            <person name="Moran D.A.P."/>
            <person name="Shinohara A."/>
            <person name="Yoshida Y."/>
            <person name="Fujiwara M."/>
            <person name="Mori M."/>
            <person name="Tomita M."/>
            <person name="Arakawa K."/>
        </authorList>
    </citation>
    <scope>NUCLEOTIDE SEQUENCE [LARGE SCALE GENOMIC DNA]</scope>
</reference>
<sequence>MNVGSITQLVALSGKCSIESLPPSWVAAPRQETSSLRVNNEHSPLVDSRLAWGSRWQSGLRDQKVTRLKVYSTKNSSTTQVRWVLNLSGPSVLQWLWWPDGKVLIRMIPVSIPDQRSGVYVGLVYVKFEVDGQTSSHWCDGIERGLPVQVPSSVV</sequence>
<proteinExistence type="predicted"/>
<dbReference type="EMBL" id="BGPR01000636">
    <property type="protein sequence ID" value="GBM29424.1"/>
    <property type="molecule type" value="Genomic_DNA"/>
</dbReference>
<accession>A0A4Y2ENM0</accession>
<evidence type="ECO:0000313" key="2">
    <source>
        <dbReference type="Proteomes" id="UP000499080"/>
    </source>
</evidence>